<organism evidence="2 3">
    <name type="scientific">Aspergillus puulaauensis</name>
    <dbReference type="NCBI Taxonomy" id="1220207"/>
    <lineage>
        <taxon>Eukaryota</taxon>
        <taxon>Fungi</taxon>
        <taxon>Dikarya</taxon>
        <taxon>Ascomycota</taxon>
        <taxon>Pezizomycotina</taxon>
        <taxon>Eurotiomycetes</taxon>
        <taxon>Eurotiomycetidae</taxon>
        <taxon>Eurotiales</taxon>
        <taxon>Aspergillaceae</taxon>
        <taxon>Aspergillus</taxon>
    </lineage>
</organism>
<gene>
    <name evidence="2" type="ORF">APUU_30243S</name>
</gene>
<evidence type="ECO:0000256" key="1">
    <source>
        <dbReference type="SAM" id="MobiDB-lite"/>
    </source>
</evidence>
<feature type="region of interest" description="Disordered" evidence="1">
    <location>
        <begin position="1"/>
        <end position="23"/>
    </location>
</feature>
<reference evidence="2" key="2">
    <citation type="submission" date="2021-02" db="EMBL/GenBank/DDBJ databases">
        <title>Aspergillus puulaauensis MK2 genome sequence.</title>
        <authorList>
            <person name="Futagami T."/>
            <person name="Mori K."/>
            <person name="Kadooka C."/>
            <person name="Tanaka T."/>
        </authorList>
    </citation>
    <scope>NUCLEOTIDE SEQUENCE</scope>
    <source>
        <strain evidence="2">MK2</strain>
    </source>
</reference>
<evidence type="ECO:0000313" key="3">
    <source>
        <dbReference type="Proteomes" id="UP000654913"/>
    </source>
</evidence>
<proteinExistence type="predicted"/>
<dbReference type="EMBL" id="AP024445">
    <property type="protein sequence ID" value="BCS22018.1"/>
    <property type="molecule type" value="Genomic_DNA"/>
</dbReference>
<protein>
    <submittedName>
        <fullName evidence="2">Uncharacterized protein</fullName>
    </submittedName>
</protein>
<dbReference type="KEGG" id="apuu:APUU_30243S"/>
<dbReference type="Proteomes" id="UP000654913">
    <property type="component" value="Chromosome 3"/>
</dbReference>
<dbReference type="GeneID" id="64972023"/>
<dbReference type="AlphaFoldDB" id="A0A7R7XJ61"/>
<dbReference type="RefSeq" id="XP_041554212.1">
    <property type="nucleotide sequence ID" value="XM_041701314.1"/>
</dbReference>
<name>A0A7R7XJ61_9EURO</name>
<feature type="compositionally biased region" description="Low complexity" evidence="1">
    <location>
        <begin position="841"/>
        <end position="854"/>
    </location>
</feature>
<feature type="compositionally biased region" description="Acidic residues" evidence="1">
    <location>
        <begin position="855"/>
        <end position="866"/>
    </location>
</feature>
<evidence type="ECO:0000313" key="2">
    <source>
        <dbReference type="EMBL" id="BCS22018.1"/>
    </source>
</evidence>
<sequence length="866" mass="100191">MPPKSAGRQTASPKARSRAPQTGLIATEDTTQEKLGDHFLGTLIIDIRRLDRVWSVEQGRNRTISDRQVRQLVSAFQHGIQRYSNRTRLTVTVRKEEFASILQSYIADGVTLEDVENRVKVSRGSEGSFIRYSGLVRPVLRNGQHRVEALLTLLEEQAKLAQQGANDQYGNVIQAPEVKDYCWAIDLYAIDDLDSNLLAALCANSKPVSLQNSEGYTAYYVISKWNVLSAEDQQKLTSSKTEFDSWLYQTFGITPDTTPRIKPILRNDAWKNSCFRYVSTRYGEATFNWALITRMLGTRLDFIWIAEFKKYFHFMSKILGGSENLLHKNDFMKIFSLPAGRPDFHLRLLFFPNTSDYWDGKTPHKRPFALPVEYRSNKALPKLSKPVHVGGANFEHRRPDFMDMLDEKQYVRIFHALRDNRDLECPSWSEWTQLEKHPVKPTCQLLKHILTWVEPTWKFPERANHALQYFHFTTEVKRLMLNEDTDTEIARQFILTILKEVKQETMWRDTVVETELKTLPTNLLDEGKNEDYLQRFTKTCWANIVNLVTHQKADCLRGDMAQFNNKTTLQDQLLPTPTWGNIIVDTNFRDNMMLLKTPALDNPLTRAAFADEGDVFGALIHYRELKRKMLLTLEWGYIIPLGKNSLRPKNLIASMEEYIAAAEVLVELDMALQKVGYNLDRDNFNEDLGSFTLRRDIARPVDTRPEKPGFQDARPLKYKTLEEEYLDEFKRARRQRMNMMVERSGTRKRKRGDPDPTLTTVRTILEMPIPVDIRQLDGNRIDADTHLQATNRIKQKCLEYVNMTDETRATQGTQKWLELKDLYAYYKLQMPEDEMEDLEVEPTPGDDGAAGAETADVDQADQEMPN</sequence>
<keyword evidence="3" id="KW-1185">Reference proteome</keyword>
<reference evidence="2" key="1">
    <citation type="submission" date="2021-01" db="EMBL/GenBank/DDBJ databases">
        <authorList>
            <consortium name="Aspergillus puulaauensis MK2 genome sequencing consortium"/>
            <person name="Kazuki M."/>
            <person name="Futagami T."/>
        </authorList>
    </citation>
    <scope>NUCLEOTIDE SEQUENCE</scope>
    <source>
        <strain evidence="2">MK2</strain>
    </source>
</reference>
<accession>A0A7R7XJ61</accession>
<feature type="region of interest" description="Disordered" evidence="1">
    <location>
        <begin position="833"/>
        <end position="866"/>
    </location>
</feature>
<dbReference type="OrthoDB" id="4434341at2759"/>